<sequence>DGHTPAKRKRQRANIACNNRRQRKVKEDSEYIFSTGFSTTAGRVTVDNNVEHMIYQPMLEEDLISKDPNASDPEAYRFCSKFLINALLALSCLLALEPATYSVPQDSSSRGRRFAEEADVLLQSEGSQPSFALFQGLFAMFCYECCLGESLNTMMGLPPGFYGIEWRATQALGLGNLARKPKVEKTRLESDFPLSKEDSRNYLWFPYPMSLRTRPSMKVIAREAEIVEEALDFITPNEGSSPAIEDPGRALQLYDAILDWKYPLPDRLRFEEAVLPSFVVVQSVHPKLSKLFQLISLKQVSAEILLSAVLHPFFKLPKEGFGRFDPKQRCYSHANRTMTAIWAFGALSILRTDYWLMHPISTCAFIVLNNLQHGSEEVETLVRAGQCLREMKSAFPLAADCLSTINGAFKSARLQVPA</sequence>
<accession>A0AAN6M6C9</accession>
<dbReference type="PANTHER" id="PTHR47256:SF1">
    <property type="entry name" value="ZN(II)2CYS6 TRANSCRIPTION FACTOR (EUROFUNG)"/>
    <property type="match status" value="1"/>
</dbReference>
<evidence type="ECO:0000313" key="1">
    <source>
        <dbReference type="EMBL" id="KAK3215429.1"/>
    </source>
</evidence>
<dbReference type="PANTHER" id="PTHR47256">
    <property type="entry name" value="ZN(II)2CYS6 TRANSCRIPTION FACTOR (EUROFUNG)-RELATED"/>
    <property type="match status" value="1"/>
</dbReference>
<protein>
    <recommendedName>
        <fullName evidence="3">Transcription factor domain-containing protein</fullName>
    </recommendedName>
</protein>
<gene>
    <name evidence="1" type="ORF">GRF29_19g3300637</name>
</gene>
<comment type="caution">
    <text evidence="1">The sequence shown here is derived from an EMBL/GenBank/DDBJ whole genome shotgun (WGS) entry which is preliminary data.</text>
</comment>
<evidence type="ECO:0008006" key="3">
    <source>
        <dbReference type="Google" id="ProtNLM"/>
    </source>
</evidence>
<dbReference type="AlphaFoldDB" id="A0AAN6M6C9"/>
<organism evidence="1 2">
    <name type="scientific">Pseudopithomyces chartarum</name>
    <dbReference type="NCBI Taxonomy" id="1892770"/>
    <lineage>
        <taxon>Eukaryota</taxon>
        <taxon>Fungi</taxon>
        <taxon>Dikarya</taxon>
        <taxon>Ascomycota</taxon>
        <taxon>Pezizomycotina</taxon>
        <taxon>Dothideomycetes</taxon>
        <taxon>Pleosporomycetidae</taxon>
        <taxon>Pleosporales</taxon>
        <taxon>Massarineae</taxon>
        <taxon>Didymosphaeriaceae</taxon>
        <taxon>Pseudopithomyces</taxon>
    </lineage>
</organism>
<proteinExistence type="predicted"/>
<dbReference type="Proteomes" id="UP001280581">
    <property type="component" value="Unassembled WGS sequence"/>
</dbReference>
<name>A0AAN6M6C9_9PLEO</name>
<dbReference type="InterPro" id="IPR053187">
    <property type="entry name" value="Notoamide_regulator"/>
</dbReference>
<keyword evidence="2" id="KW-1185">Reference proteome</keyword>
<reference evidence="1 2" key="1">
    <citation type="submission" date="2021-02" db="EMBL/GenBank/DDBJ databases">
        <title>Genome assembly of Pseudopithomyces chartarum.</title>
        <authorList>
            <person name="Jauregui R."/>
            <person name="Singh J."/>
            <person name="Voisey C."/>
        </authorList>
    </citation>
    <scope>NUCLEOTIDE SEQUENCE [LARGE SCALE GENOMIC DNA]</scope>
    <source>
        <strain evidence="1 2">AGR01</strain>
    </source>
</reference>
<feature type="non-terminal residue" evidence="1">
    <location>
        <position position="1"/>
    </location>
</feature>
<dbReference type="CDD" id="cd12148">
    <property type="entry name" value="fungal_TF_MHR"/>
    <property type="match status" value="1"/>
</dbReference>
<evidence type="ECO:0000313" key="2">
    <source>
        <dbReference type="Proteomes" id="UP001280581"/>
    </source>
</evidence>
<dbReference type="EMBL" id="WVTA01000003">
    <property type="protein sequence ID" value="KAK3215429.1"/>
    <property type="molecule type" value="Genomic_DNA"/>
</dbReference>